<feature type="region of interest" description="Disordered" evidence="1">
    <location>
        <begin position="134"/>
        <end position="156"/>
    </location>
</feature>
<keyword evidence="3" id="KW-1185">Reference proteome</keyword>
<feature type="non-terminal residue" evidence="2">
    <location>
        <position position="1"/>
    </location>
</feature>
<feature type="compositionally biased region" description="Low complexity" evidence="1">
    <location>
        <begin position="142"/>
        <end position="156"/>
    </location>
</feature>
<evidence type="ECO:0000313" key="3">
    <source>
        <dbReference type="Proteomes" id="UP001165122"/>
    </source>
</evidence>
<evidence type="ECO:0000256" key="1">
    <source>
        <dbReference type="SAM" id="MobiDB-lite"/>
    </source>
</evidence>
<dbReference type="EMBL" id="BRXW01000633">
    <property type="protein sequence ID" value="GMH71045.1"/>
    <property type="molecule type" value="Genomic_DNA"/>
</dbReference>
<proteinExistence type="predicted"/>
<gene>
    <name evidence="2" type="ORF">TrLO_g1168</name>
</gene>
<accession>A0A9W7EAJ7</accession>
<dbReference type="OrthoDB" id="10509219at2759"/>
<reference evidence="3" key="1">
    <citation type="journal article" date="2023" name="Commun. Biol.">
        <title>Genome analysis of Parmales, the sister group of diatoms, reveals the evolutionary specialization of diatoms from phago-mixotrophs to photoautotrophs.</title>
        <authorList>
            <person name="Ban H."/>
            <person name="Sato S."/>
            <person name="Yoshikawa S."/>
            <person name="Yamada K."/>
            <person name="Nakamura Y."/>
            <person name="Ichinomiya M."/>
            <person name="Sato N."/>
            <person name="Blanc-Mathieu R."/>
            <person name="Endo H."/>
            <person name="Kuwata A."/>
            <person name="Ogata H."/>
        </authorList>
    </citation>
    <scope>NUCLEOTIDE SEQUENCE [LARGE SCALE GENOMIC DNA]</scope>
    <source>
        <strain evidence="3">NIES 3700</strain>
    </source>
</reference>
<comment type="caution">
    <text evidence="2">The sequence shown here is derived from an EMBL/GenBank/DDBJ whole genome shotgun (WGS) entry which is preliminary data.</text>
</comment>
<feature type="non-terminal residue" evidence="2">
    <location>
        <position position="156"/>
    </location>
</feature>
<dbReference type="AlphaFoldDB" id="A0A9W7EAJ7"/>
<name>A0A9W7EAJ7_9STRA</name>
<protein>
    <submittedName>
        <fullName evidence="2">Uncharacterized protein</fullName>
    </submittedName>
</protein>
<dbReference type="Proteomes" id="UP001165122">
    <property type="component" value="Unassembled WGS sequence"/>
</dbReference>
<evidence type="ECO:0000313" key="2">
    <source>
        <dbReference type="EMBL" id="GMH71045.1"/>
    </source>
</evidence>
<organism evidence="2 3">
    <name type="scientific">Triparma laevis f. longispina</name>
    <dbReference type="NCBI Taxonomy" id="1714387"/>
    <lineage>
        <taxon>Eukaryota</taxon>
        <taxon>Sar</taxon>
        <taxon>Stramenopiles</taxon>
        <taxon>Ochrophyta</taxon>
        <taxon>Bolidophyceae</taxon>
        <taxon>Parmales</taxon>
        <taxon>Triparmaceae</taxon>
        <taxon>Triparma</taxon>
    </lineage>
</organism>
<sequence length="156" mass="17179">AELALLNDPNNDDELADHLLESIRENAAIANDPETQEENHLQELDELEQAEVSLRREIRQLDPSNDHGGDKELWEIVTNPGAAKKRTKQNPPSMRNNLLMELEEAVTQTISPQPPTPSTSQPTHEFFLSALNSIAVRPTPPSTSTSNTSSTNPLGP</sequence>